<evidence type="ECO:0000313" key="8">
    <source>
        <dbReference type="EMBL" id="POI34459.1"/>
    </source>
</evidence>
<dbReference type="SMART" id="SM00093">
    <property type="entry name" value="SERPIN"/>
    <property type="match status" value="1"/>
</dbReference>
<accession>A0A2P4TDJ9</accession>
<evidence type="ECO:0000256" key="3">
    <source>
        <dbReference type="ARBA" id="ARBA00022729"/>
    </source>
</evidence>
<dbReference type="InterPro" id="IPR036186">
    <property type="entry name" value="Serpin_sf"/>
</dbReference>
<protein>
    <recommendedName>
        <fullName evidence="7">Serpin domain-containing protein</fullName>
    </recommendedName>
</protein>
<name>A0A2P4TDJ9_BAMTH</name>
<evidence type="ECO:0000256" key="2">
    <source>
        <dbReference type="ARBA" id="ARBA00022690"/>
    </source>
</evidence>
<evidence type="ECO:0000259" key="7">
    <source>
        <dbReference type="SMART" id="SM00093"/>
    </source>
</evidence>
<evidence type="ECO:0000256" key="1">
    <source>
        <dbReference type="ARBA" id="ARBA00009500"/>
    </source>
</evidence>
<dbReference type="SUPFAM" id="SSF56574">
    <property type="entry name" value="Serpins"/>
    <property type="match status" value="1"/>
</dbReference>
<dbReference type="Gene3D" id="3.30.497.10">
    <property type="entry name" value="Antithrombin, subunit I, domain 2"/>
    <property type="match status" value="1"/>
</dbReference>
<dbReference type="PANTHER" id="PTHR11461">
    <property type="entry name" value="SERINE PROTEASE INHIBITOR, SERPIN"/>
    <property type="match status" value="1"/>
</dbReference>
<dbReference type="AlphaFoldDB" id="A0A2P4TDJ9"/>
<sequence length="394" mass="45087">MRCSHGHSPGVQHNLFLSTQQLKGMMKAILLLCLLLAFLYPAVPSMRQTDHHDEEPKATHLHEQHPHEKDSLAFCQHIIPSNTDFAFRFYRQATVQAPGKNIFFSPVSISAAFALLALGSRATTQAQLLEGLAFNLTNNREEEIHRGFHHLLLLLNRPSNQVELSMGNTLFVDKHLKPLTTFLKDIKELYRGEIISSNFQNSTEAKKEINEHIKTKTHGKIKQILKDLDPNSLMVLVNYIYFKAYWENPFNTKGTHKDYFYVNEKTLVEVKMMIRDSFYDIHSDKKLSCKVVRIPYKGNVSALFVLPNEGKLKRLEDGLMKDTVSKWEKSLERRRMEVHIPKVSISGTYDLKKMVMNLGVTDVFSDQADLSGITGKSDLKVSRVSWSTEKSVDL</sequence>
<evidence type="ECO:0000256" key="5">
    <source>
        <dbReference type="ARBA" id="ARBA00023180"/>
    </source>
</evidence>
<dbReference type="Proteomes" id="UP000237246">
    <property type="component" value="Unassembled WGS sequence"/>
</dbReference>
<keyword evidence="3" id="KW-0732">Signal</keyword>
<evidence type="ECO:0000313" key="9">
    <source>
        <dbReference type="Proteomes" id="UP000237246"/>
    </source>
</evidence>
<dbReference type="Pfam" id="PF00079">
    <property type="entry name" value="Serpin"/>
    <property type="match status" value="1"/>
</dbReference>
<dbReference type="EMBL" id="PPHD01001761">
    <property type="protein sequence ID" value="POI34459.1"/>
    <property type="molecule type" value="Genomic_DNA"/>
</dbReference>
<comment type="similarity">
    <text evidence="1 6">Belongs to the serpin family.</text>
</comment>
<feature type="domain" description="Serpin" evidence="7">
    <location>
        <begin position="87"/>
        <end position="394"/>
    </location>
</feature>
<dbReference type="FunFam" id="2.30.39.10:FF:000002">
    <property type="entry name" value="Serpin family D member 1"/>
    <property type="match status" value="1"/>
</dbReference>
<dbReference type="InterPro" id="IPR000215">
    <property type="entry name" value="Serpin_fam"/>
</dbReference>
<keyword evidence="5" id="KW-0325">Glycoprotein</keyword>
<proteinExistence type="inferred from homology"/>
<dbReference type="PANTHER" id="PTHR11461:SF165">
    <property type="entry name" value="ALPHA-1-ANTITRYPSIN"/>
    <property type="match status" value="1"/>
</dbReference>
<organism evidence="8 9">
    <name type="scientific">Bambusicola thoracicus</name>
    <name type="common">Chinese bamboo-partridge</name>
    <name type="synonym">Perdix thoracica</name>
    <dbReference type="NCBI Taxonomy" id="9083"/>
    <lineage>
        <taxon>Eukaryota</taxon>
        <taxon>Metazoa</taxon>
        <taxon>Chordata</taxon>
        <taxon>Craniata</taxon>
        <taxon>Vertebrata</taxon>
        <taxon>Euteleostomi</taxon>
        <taxon>Archelosauria</taxon>
        <taxon>Archosauria</taxon>
        <taxon>Dinosauria</taxon>
        <taxon>Saurischia</taxon>
        <taxon>Theropoda</taxon>
        <taxon>Coelurosauria</taxon>
        <taxon>Aves</taxon>
        <taxon>Neognathae</taxon>
        <taxon>Galloanserae</taxon>
        <taxon>Galliformes</taxon>
        <taxon>Phasianidae</taxon>
        <taxon>Perdicinae</taxon>
        <taxon>Bambusicola</taxon>
    </lineage>
</organism>
<dbReference type="OrthoDB" id="671595at2759"/>
<dbReference type="InterPro" id="IPR042178">
    <property type="entry name" value="Serpin_sf_1"/>
</dbReference>
<keyword evidence="9" id="KW-1185">Reference proteome</keyword>
<dbReference type="InterPro" id="IPR042185">
    <property type="entry name" value="Serpin_sf_2"/>
</dbReference>
<reference evidence="8 9" key="1">
    <citation type="submission" date="2018-01" db="EMBL/GenBank/DDBJ databases">
        <title>Comparison of the Chinese Bamboo Partridge and Red Junglefowl genome sequences highlights the importance of demography in genome evolution.</title>
        <authorList>
            <person name="Tiley G.P."/>
            <person name="Kimball R.T."/>
            <person name="Braun E.L."/>
            <person name="Burleigh J.G."/>
        </authorList>
    </citation>
    <scope>NUCLEOTIDE SEQUENCE [LARGE SCALE GENOMIC DNA]</scope>
    <source>
        <strain evidence="8">RTK389</strain>
        <tissue evidence="8">Blood</tissue>
    </source>
</reference>
<dbReference type="Gene3D" id="2.30.39.10">
    <property type="entry name" value="Alpha-1-antitrypsin, domain 1"/>
    <property type="match status" value="1"/>
</dbReference>
<dbReference type="FunFam" id="3.30.497.10:FF:000001">
    <property type="entry name" value="Serine protease inhibitor"/>
    <property type="match status" value="1"/>
</dbReference>
<evidence type="ECO:0000256" key="6">
    <source>
        <dbReference type="RuleBase" id="RU000411"/>
    </source>
</evidence>
<dbReference type="InterPro" id="IPR023796">
    <property type="entry name" value="Serpin_dom"/>
</dbReference>
<evidence type="ECO:0000256" key="4">
    <source>
        <dbReference type="ARBA" id="ARBA00022900"/>
    </source>
</evidence>
<keyword evidence="4" id="KW-0722">Serine protease inhibitor</keyword>
<gene>
    <name evidence="8" type="ORF">CIB84_001788</name>
</gene>
<dbReference type="GO" id="GO:0004867">
    <property type="term" value="F:serine-type endopeptidase inhibitor activity"/>
    <property type="evidence" value="ECO:0007669"/>
    <property type="project" value="UniProtKB-KW"/>
</dbReference>
<keyword evidence="2" id="KW-0646">Protease inhibitor</keyword>
<dbReference type="GO" id="GO:0005615">
    <property type="term" value="C:extracellular space"/>
    <property type="evidence" value="ECO:0007669"/>
    <property type="project" value="InterPro"/>
</dbReference>
<comment type="caution">
    <text evidence="8">The sequence shown here is derived from an EMBL/GenBank/DDBJ whole genome shotgun (WGS) entry which is preliminary data.</text>
</comment>